<comment type="caution">
    <text evidence="2">The sequence shown here is derived from an EMBL/GenBank/DDBJ whole genome shotgun (WGS) entry which is preliminary data.</text>
</comment>
<keyword evidence="3" id="KW-1185">Reference proteome</keyword>
<feature type="compositionally biased region" description="Polar residues" evidence="1">
    <location>
        <begin position="11"/>
        <end position="25"/>
    </location>
</feature>
<feature type="region of interest" description="Disordered" evidence="1">
    <location>
        <begin position="1"/>
        <end position="97"/>
    </location>
</feature>
<protein>
    <submittedName>
        <fullName evidence="2">Uncharacterized protein</fullName>
    </submittedName>
</protein>
<organism evidence="2 3">
    <name type="scientific">Methylobacterium soli</name>
    <dbReference type="NCBI Taxonomy" id="553447"/>
    <lineage>
        <taxon>Bacteria</taxon>
        <taxon>Pseudomonadati</taxon>
        <taxon>Pseudomonadota</taxon>
        <taxon>Alphaproteobacteria</taxon>
        <taxon>Hyphomicrobiales</taxon>
        <taxon>Methylobacteriaceae</taxon>
        <taxon>Methylobacterium</taxon>
    </lineage>
</organism>
<name>A0A6L3SYS1_9HYPH</name>
<evidence type="ECO:0000256" key="1">
    <source>
        <dbReference type="SAM" id="MobiDB-lite"/>
    </source>
</evidence>
<reference evidence="2 3" key="1">
    <citation type="submission" date="2019-09" db="EMBL/GenBank/DDBJ databases">
        <title>YIM 48816 draft genome.</title>
        <authorList>
            <person name="Jiang L."/>
        </authorList>
    </citation>
    <scope>NUCLEOTIDE SEQUENCE [LARGE SCALE GENOMIC DNA]</scope>
    <source>
        <strain evidence="2 3">YIM 48816</strain>
    </source>
</reference>
<dbReference type="RefSeq" id="WP_151001319.1">
    <property type="nucleotide sequence ID" value="NZ_BPQY01000265.1"/>
</dbReference>
<proteinExistence type="predicted"/>
<evidence type="ECO:0000313" key="3">
    <source>
        <dbReference type="Proteomes" id="UP000474159"/>
    </source>
</evidence>
<evidence type="ECO:0000313" key="2">
    <source>
        <dbReference type="EMBL" id="KAB1077833.1"/>
    </source>
</evidence>
<gene>
    <name evidence="2" type="ORF">F6X53_16555</name>
</gene>
<feature type="compositionally biased region" description="Acidic residues" evidence="1">
    <location>
        <begin position="88"/>
        <end position="97"/>
    </location>
</feature>
<dbReference type="EMBL" id="VZZK01000017">
    <property type="protein sequence ID" value="KAB1077833.1"/>
    <property type="molecule type" value="Genomic_DNA"/>
</dbReference>
<dbReference type="AlphaFoldDB" id="A0A6L3SYS1"/>
<sequence>MPTDRRLVWQDNRTFGGNMIQSRSPDNPKPLDSPGGGGGLGSIDDQQGHPGKGSPPGPDIKRSSNNDLPVSESEAGRQTLPLPGPDQEGSETEEQPS</sequence>
<accession>A0A6L3SYS1</accession>
<dbReference type="Proteomes" id="UP000474159">
    <property type="component" value="Unassembled WGS sequence"/>
</dbReference>